<comment type="similarity">
    <text evidence="2 9">Belongs to the PsaG/PsaK family.</text>
</comment>
<dbReference type="EMBL" id="KX284725">
    <property type="protein sequence ID" value="AOM67513.1"/>
    <property type="molecule type" value="Genomic_DNA"/>
</dbReference>
<dbReference type="InterPro" id="IPR017492">
    <property type="entry name" value="PSI_PsaK"/>
</dbReference>
<keyword evidence="6 9" id="KW-1133">Transmembrane helix</keyword>
<dbReference type="RefSeq" id="YP_009297779.1">
    <property type="nucleotide sequence ID" value="NC_031178.1"/>
</dbReference>
<evidence type="ECO:0000256" key="8">
    <source>
        <dbReference type="ARBA" id="ARBA00023136"/>
    </source>
</evidence>
<comment type="subcellular location">
    <subcellularLocation>
        <location evidence="9">Cellular thylakoid membrane</location>
        <topology evidence="9">Multi-pass membrane protein</topology>
    </subcellularLocation>
    <subcellularLocation>
        <location evidence="1">Membrane</location>
        <topology evidence="1">Multi-pass membrane protein</topology>
    </subcellularLocation>
</comment>
<dbReference type="InterPro" id="IPR037101">
    <property type="entry name" value="PSI_PsaK_bact"/>
</dbReference>
<evidence type="ECO:0000256" key="6">
    <source>
        <dbReference type="ARBA" id="ARBA00022989"/>
    </source>
</evidence>
<keyword evidence="3 9" id="KW-0602">Photosynthesis</keyword>
<dbReference type="Pfam" id="PF01241">
    <property type="entry name" value="PSI_PSAK"/>
    <property type="match status" value="1"/>
</dbReference>
<sequence length="86" mass="9014">MNIYNSLASAIASTTWSAQIAAIMIICNLIAIFIGYNTIQVKNQGTSIPIGNLENFGLVELLSTTSLGHIIGAGSILGLRSIGILH</sequence>
<keyword evidence="5 9" id="KW-0603">Photosystem I</keyword>
<keyword evidence="8 9" id="KW-0472">Membrane</keyword>
<evidence type="ECO:0000256" key="1">
    <source>
        <dbReference type="ARBA" id="ARBA00004141"/>
    </source>
</evidence>
<organism evidence="10">
    <name type="scientific">Kumanoa americana</name>
    <dbReference type="NCBI Taxonomy" id="1196377"/>
    <lineage>
        <taxon>Eukaryota</taxon>
        <taxon>Rhodophyta</taxon>
        <taxon>Florideophyceae</taxon>
        <taxon>Nemaliophycidae</taxon>
        <taxon>Batrachospermales</taxon>
        <taxon>Batrachospermaceae</taxon>
        <taxon>Kumanoa</taxon>
    </lineage>
</organism>
<geneLocation type="plastid" evidence="10"/>
<name>A0A1C9CGJ8_9FLOR</name>
<evidence type="ECO:0000256" key="3">
    <source>
        <dbReference type="ARBA" id="ARBA00022531"/>
    </source>
</evidence>
<keyword evidence="7 9" id="KW-0793">Thylakoid</keyword>
<keyword evidence="4 9" id="KW-0812">Transmembrane</keyword>
<dbReference type="InterPro" id="IPR000549">
    <property type="entry name" value="PSI_PsaG/PsaK"/>
</dbReference>
<comment type="caution">
    <text evidence="9">Lacks conserved residue(s) required for the propagation of feature annotation.</text>
</comment>
<evidence type="ECO:0000256" key="2">
    <source>
        <dbReference type="ARBA" id="ARBA00006458"/>
    </source>
</evidence>
<evidence type="ECO:0000256" key="5">
    <source>
        <dbReference type="ARBA" id="ARBA00022836"/>
    </source>
</evidence>
<evidence type="ECO:0000256" key="4">
    <source>
        <dbReference type="ARBA" id="ARBA00022692"/>
    </source>
</evidence>
<dbReference type="InterPro" id="IPR035982">
    <property type="entry name" value="PSI_centre_PsaK_sf"/>
</dbReference>
<dbReference type="NCBIfam" id="TIGR03049">
    <property type="entry name" value="PS_I_psaK"/>
    <property type="match status" value="1"/>
</dbReference>
<feature type="transmembrane region" description="Helical" evidence="9">
    <location>
        <begin position="20"/>
        <end position="39"/>
    </location>
</feature>
<proteinExistence type="inferred from homology"/>
<gene>
    <name evidence="9 10" type="primary">psaK</name>
    <name evidence="10" type="ORF">Kuma_079</name>
</gene>
<accession>A0A1C9CGJ8</accession>
<dbReference type="GO" id="GO:0015979">
    <property type="term" value="P:photosynthesis"/>
    <property type="evidence" value="ECO:0007669"/>
    <property type="project" value="UniProtKB-UniRule"/>
</dbReference>
<dbReference type="GO" id="GO:0009522">
    <property type="term" value="C:photosystem I"/>
    <property type="evidence" value="ECO:0007669"/>
    <property type="project" value="UniProtKB-KW"/>
</dbReference>
<reference evidence="10" key="1">
    <citation type="journal article" date="2018" name="PLoS ONE">
        <title>Plastid genome analysis of three Nemaliophycidae red algal species suggests environmental adaptation for iron limited habitats.</title>
        <authorList>
            <person name="Cho C.H."/>
            <person name="Choi J.W."/>
            <person name="Lam D.W."/>
            <person name="Kim K.M."/>
            <person name="Yoon H.S."/>
        </authorList>
    </citation>
    <scope>NUCLEOTIDE SEQUENCE</scope>
</reference>
<keyword evidence="10" id="KW-0934">Plastid</keyword>
<dbReference type="AlphaFoldDB" id="A0A1C9CGJ8"/>
<dbReference type="Gene3D" id="1.20.860.20">
    <property type="entry name" value="Photosystem I PsaK, reaction centre"/>
    <property type="match status" value="1"/>
</dbReference>
<evidence type="ECO:0000256" key="9">
    <source>
        <dbReference type="HAMAP-Rule" id="MF_00474"/>
    </source>
</evidence>
<dbReference type="HAMAP" id="MF_00474">
    <property type="entry name" value="PSI_PsaK"/>
    <property type="match status" value="1"/>
</dbReference>
<evidence type="ECO:0000256" key="7">
    <source>
        <dbReference type="ARBA" id="ARBA00023078"/>
    </source>
</evidence>
<dbReference type="GeneID" id="29056794"/>
<dbReference type="SUPFAM" id="SSF81563">
    <property type="entry name" value="Photosystem I reaction center subunit X, PsaK"/>
    <property type="match status" value="1"/>
</dbReference>
<evidence type="ECO:0000313" key="10">
    <source>
        <dbReference type="EMBL" id="AOM67513.1"/>
    </source>
</evidence>
<dbReference type="GO" id="GO:0042651">
    <property type="term" value="C:thylakoid membrane"/>
    <property type="evidence" value="ECO:0007669"/>
    <property type="project" value="UniProtKB-UniRule"/>
</dbReference>
<protein>
    <recommendedName>
        <fullName evidence="9">Photosystem I reaction center subunit PsaK</fullName>
    </recommendedName>
    <alternativeName>
        <fullName evidence="9">Photosystem I subunit X</fullName>
    </alternativeName>
</protein>